<proteinExistence type="predicted"/>
<evidence type="ECO:0000313" key="3">
    <source>
        <dbReference type="Proteomes" id="UP000248745"/>
    </source>
</evidence>
<dbReference type="InterPro" id="IPR036873">
    <property type="entry name" value="Rhodanese-like_dom_sf"/>
</dbReference>
<evidence type="ECO:0000259" key="1">
    <source>
        <dbReference type="PROSITE" id="PS50206"/>
    </source>
</evidence>
<protein>
    <submittedName>
        <fullName evidence="2">Rhodanese-like domain-containing protein</fullName>
    </submittedName>
</protein>
<dbReference type="AlphaFoldDB" id="A0A2W2AE09"/>
<dbReference type="CDD" id="cd00158">
    <property type="entry name" value="RHOD"/>
    <property type="match status" value="1"/>
</dbReference>
<feature type="domain" description="Rhodanese" evidence="1">
    <location>
        <begin position="34"/>
        <end position="114"/>
    </location>
</feature>
<organism evidence="2 3">
    <name type="scientific">Taibaiella soli</name>
    <dbReference type="NCBI Taxonomy" id="1649169"/>
    <lineage>
        <taxon>Bacteria</taxon>
        <taxon>Pseudomonadati</taxon>
        <taxon>Bacteroidota</taxon>
        <taxon>Chitinophagia</taxon>
        <taxon>Chitinophagales</taxon>
        <taxon>Chitinophagaceae</taxon>
        <taxon>Taibaiella</taxon>
    </lineage>
</organism>
<evidence type="ECO:0000313" key="2">
    <source>
        <dbReference type="EMBL" id="PZF71782.1"/>
    </source>
</evidence>
<dbReference type="InterPro" id="IPR052367">
    <property type="entry name" value="Thiosulfate_ST/Rhodanese-like"/>
</dbReference>
<dbReference type="PROSITE" id="PS50206">
    <property type="entry name" value="RHODANESE_3"/>
    <property type="match status" value="1"/>
</dbReference>
<dbReference type="PANTHER" id="PTHR45431">
    <property type="entry name" value="RHODANESE-LIKE DOMAIN-CONTAINING PROTEIN 15, CHLOROPLASTIC"/>
    <property type="match status" value="1"/>
</dbReference>
<dbReference type="EMBL" id="QKTW01000022">
    <property type="protein sequence ID" value="PZF71782.1"/>
    <property type="molecule type" value="Genomic_DNA"/>
</dbReference>
<dbReference type="PANTHER" id="PTHR45431:SF3">
    <property type="entry name" value="RHODANESE-LIKE DOMAIN-CONTAINING PROTEIN 15, CHLOROPLASTIC"/>
    <property type="match status" value="1"/>
</dbReference>
<gene>
    <name evidence="2" type="ORF">DN068_17100</name>
</gene>
<comment type="caution">
    <text evidence="2">The sequence shown here is derived from an EMBL/GenBank/DDBJ whole genome shotgun (WGS) entry which is preliminary data.</text>
</comment>
<dbReference type="Proteomes" id="UP000248745">
    <property type="component" value="Unassembled WGS sequence"/>
</dbReference>
<name>A0A2W2AE09_9BACT</name>
<sequence>MRMIVIIAVILIALYAAYKIYSTNKVDKQLDGLLKQKHVILDVRTPGEFSGGHIEGAVNIPLSQLRTVEMPMDKNAVIITCCSHGLRSVKAVEILKNRGFVNAHNGGAWSELEKHLK</sequence>
<accession>A0A2W2AE09</accession>
<reference evidence="2 3" key="1">
    <citation type="submission" date="2018-06" db="EMBL/GenBank/DDBJ databases">
        <title>Mucibacter soli gen. nov., sp. nov., a new member of the family Chitinophagaceae producing mucin.</title>
        <authorList>
            <person name="Kim M.-K."/>
            <person name="Park S."/>
            <person name="Kim T.-S."/>
            <person name="Joung Y."/>
            <person name="Han J.-H."/>
            <person name="Kim S.B."/>
        </authorList>
    </citation>
    <scope>NUCLEOTIDE SEQUENCE [LARGE SCALE GENOMIC DNA]</scope>
    <source>
        <strain evidence="2 3">R1-15</strain>
    </source>
</reference>
<dbReference type="Gene3D" id="3.40.250.10">
    <property type="entry name" value="Rhodanese-like domain"/>
    <property type="match status" value="1"/>
</dbReference>
<dbReference type="SMART" id="SM00450">
    <property type="entry name" value="RHOD"/>
    <property type="match status" value="1"/>
</dbReference>
<keyword evidence="3" id="KW-1185">Reference proteome</keyword>
<dbReference type="SUPFAM" id="SSF52821">
    <property type="entry name" value="Rhodanese/Cell cycle control phosphatase"/>
    <property type="match status" value="1"/>
</dbReference>
<dbReference type="InterPro" id="IPR001763">
    <property type="entry name" value="Rhodanese-like_dom"/>
</dbReference>
<dbReference type="OrthoDB" id="9808735at2"/>
<dbReference type="Pfam" id="PF00581">
    <property type="entry name" value="Rhodanese"/>
    <property type="match status" value="1"/>
</dbReference>